<organism evidence="7 8">
    <name type="scientific">Allofournierella massiliensis</name>
    <dbReference type="NCBI Taxonomy" id="1650663"/>
    <lineage>
        <taxon>Bacteria</taxon>
        <taxon>Bacillati</taxon>
        <taxon>Bacillota</taxon>
        <taxon>Clostridia</taxon>
        <taxon>Eubacteriales</taxon>
        <taxon>Oscillospiraceae</taxon>
        <taxon>Allofournierella</taxon>
    </lineage>
</organism>
<evidence type="ECO:0000259" key="5">
    <source>
        <dbReference type="Pfam" id="PF04542"/>
    </source>
</evidence>
<dbReference type="InterPro" id="IPR013325">
    <property type="entry name" value="RNA_pol_sigma_r2"/>
</dbReference>
<dbReference type="GO" id="GO:0006352">
    <property type="term" value="P:DNA-templated transcription initiation"/>
    <property type="evidence" value="ECO:0007669"/>
    <property type="project" value="InterPro"/>
</dbReference>
<dbReference type="InterPro" id="IPR013324">
    <property type="entry name" value="RNA_pol_sigma_r3/r4-like"/>
</dbReference>
<evidence type="ECO:0000259" key="6">
    <source>
        <dbReference type="Pfam" id="PF08281"/>
    </source>
</evidence>
<dbReference type="AlphaFoldDB" id="A0A4R1R450"/>
<feature type="domain" description="RNA polymerase sigma factor 70 region 4 type 2" evidence="6">
    <location>
        <begin position="106"/>
        <end position="157"/>
    </location>
</feature>
<dbReference type="PANTHER" id="PTHR43133:SF60">
    <property type="entry name" value="RNA POLYMERASE SIGMA FACTOR SIGV"/>
    <property type="match status" value="1"/>
</dbReference>
<dbReference type="NCBIfam" id="TIGR02937">
    <property type="entry name" value="sigma70-ECF"/>
    <property type="match status" value="1"/>
</dbReference>
<evidence type="ECO:0000256" key="3">
    <source>
        <dbReference type="ARBA" id="ARBA00023082"/>
    </source>
</evidence>
<evidence type="ECO:0000256" key="4">
    <source>
        <dbReference type="ARBA" id="ARBA00023163"/>
    </source>
</evidence>
<feature type="domain" description="RNA polymerase sigma-70 region 2" evidence="5">
    <location>
        <begin position="15"/>
        <end position="82"/>
    </location>
</feature>
<dbReference type="Gene3D" id="1.10.1740.10">
    <property type="match status" value="1"/>
</dbReference>
<keyword evidence="3" id="KW-0731">Sigma factor</keyword>
<dbReference type="InterPro" id="IPR036388">
    <property type="entry name" value="WH-like_DNA-bd_sf"/>
</dbReference>
<reference evidence="7 8" key="1">
    <citation type="submission" date="2019-03" db="EMBL/GenBank/DDBJ databases">
        <title>Genomic Encyclopedia of Type Strains, Phase IV (KMG-IV): sequencing the most valuable type-strain genomes for metagenomic binning, comparative biology and taxonomic classification.</title>
        <authorList>
            <person name="Goeker M."/>
        </authorList>
    </citation>
    <scope>NUCLEOTIDE SEQUENCE [LARGE SCALE GENOMIC DNA]</scope>
    <source>
        <strain evidence="7 8">DSM 100451</strain>
    </source>
</reference>
<comment type="similarity">
    <text evidence="1">Belongs to the sigma-70 factor family. ECF subfamily.</text>
</comment>
<dbReference type="PANTHER" id="PTHR43133">
    <property type="entry name" value="RNA POLYMERASE ECF-TYPE SIGMA FACTO"/>
    <property type="match status" value="1"/>
</dbReference>
<dbReference type="GO" id="GO:0016987">
    <property type="term" value="F:sigma factor activity"/>
    <property type="evidence" value="ECO:0007669"/>
    <property type="project" value="UniProtKB-KW"/>
</dbReference>
<evidence type="ECO:0000256" key="2">
    <source>
        <dbReference type="ARBA" id="ARBA00023015"/>
    </source>
</evidence>
<dbReference type="InterPro" id="IPR013249">
    <property type="entry name" value="RNA_pol_sigma70_r4_t2"/>
</dbReference>
<comment type="caution">
    <text evidence="7">The sequence shown here is derived from an EMBL/GenBank/DDBJ whole genome shotgun (WGS) entry which is preliminary data.</text>
</comment>
<dbReference type="STRING" id="1650663.GCA_001486665_02789"/>
<dbReference type="EMBL" id="SLUM01000004">
    <property type="protein sequence ID" value="TCL60235.1"/>
    <property type="molecule type" value="Genomic_DNA"/>
</dbReference>
<dbReference type="Proteomes" id="UP000295184">
    <property type="component" value="Unassembled WGS sequence"/>
</dbReference>
<dbReference type="InterPro" id="IPR014284">
    <property type="entry name" value="RNA_pol_sigma-70_dom"/>
</dbReference>
<accession>A0A4R1R450</accession>
<sequence length="169" mass="19446">MASQTPCTQQQMERLVDEYGNGMLRLCCMYLGDVHLAQDAVQDAFVKIYRAWPAIPDPATEKAWVMKITVNVCKDYLRSAWKRRVSLVDQYPELPAGQEPRSEEGRLIQEIMALKPKYREVILLHYYQQLRVGEIAAILGAPQSTVSIRLHRARELLKKRLEGGPYEDL</sequence>
<dbReference type="Gene3D" id="1.10.10.10">
    <property type="entry name" value="Winged helix-like DNA-binding domain superfamily/Winged helix DNA-binding domain"/>
    <property type="match status" value="1"/>
</dbReference>
<dbReference type="SUPFAM" id="SSF88946">
    <property type="entry name" value="Sigma2 domain of RNA polymerase sigma factors"/>
    <property type="match status" value="1"/>
</dbReference>
<dbReference type="Pfam" id="PF08281">
    <property type="entry name" value="Sigma70_r4_2"/>
    <property type="match status" value="1"/>
</dbReference>
<proteinExistence type="inferred from homology"/>
<keyword evidence="4" id="KW-0804">Transcription</keyword>
<evidence type="ECO:0000256" key="1">
    <source>
        <dbReference type="ARBA" id="ARBA00010641"/>
    </source>
</evidence>
<dbReference type="InterPro" id="IPR039425">
    <property type="entry name" value="RNA_pol_sigma-70-like"/>
</dbReference>
<dbReference type="Pfam" id="PF04542">
    <property type="entry name" value="Sigma70_r2"/>
    <property type="match status" value="1"/>
</dbReference>
<evidence type="ECO:0000313" key="7">
    <source>
        <dbReference type="EMBL" id="TCL60235.1"/>
    </source>
</evidence>
<dbReference type="InterPro" id="IPR007627">
    <property type="entry name" value="RNA_pol_sigma70_r2"/>
</dbReference>
<dbReference type="RefSeq" id="WP_242868443.1">
    <property type="nucleotide sequence ID" value="NZ_CABKVM010000018.1"/>
</dbReference>
<dbReference type="CDD" id="cd06171">
    <property type="entry name" value="Sigma70_r4"/>
    <property type="match status" value="1"/>
</dbReference>
<dbReference type="GO" id="GO:0003677">
    <property type="term" value="F:DNA binding"/>
    <property type="evidence" value="ECO:0007669"/>
    <property type="project" value="InterPro"/>
</dbReference>
<keyword evidence="2" id="KW-0805">Transcription regulation</keyword>
<protein>
    <submittedName>
        <fullName evidence="7">RNA polymerase sigma-70 factor (ECF subfamily)</fullName>
    </submittedName>
</protein>
<dbReference type="SUPFAM" id="SSF88659">
    <property type="entry name" value="Sigma3 and sigma4 domains of RNA polymerase sigma factors"/>
    <property type="match status" value="1"/>
</dbReference>
<gene>
    <name evidence="7" type="ORF">EDD77_104116</name>
</gene>
<evidence type="ECO:0000313" key="8">
    <source>
        <dbReference type="Proteomes" id="UP000295184"/>
    </source>
</evidence>
<name>A0A4R1R450_9FIRM</name>